<keyword evidence="4" id="KW-1185">Reference proteome</keyword>
<evidence type="ECO:0000256" key="2">
    <source>
        <dbReference type="SAM" id="SignalP"/>
    </source>
</evidence>
<evidence type="ECO:0000313" key="3">
    <source>
        <dbReference type="EMBL" id="CAH7688616.1"/>
    </source>
</evidence>
<name>A0AAV0BQJ0_PHAPC</name>
<dbReference type="Proteomes" id="UP001153365">
    <property type="component" value="Unassembled WGS sequence"/>
</dbReference>
<dbReference type="Gene3D" id="3.40.50.300">
    <property type="entry name" value="P-loop containing nucleotide triphosphate hydrolases"/>
    <property type="match status" value="1"/>
</dbReference>
<evidence type="ECO:0000256" key="1">
    <source>
        <dbReference type="ARBA" id="ARBA00022737"/>
    </source>
</evidence>
<keyword evidence="1" id="KW-0677">Repeat</keyword>
<dbReference type="InterPro" id="IPR050611">
    <property type="entry name" value="ABCF"/>
</dbReference>
<dbReference type="SUPFAM" id="SSF52540">
    <property type="entry name" value="P-loop containing nucleoside triphosphate hydrolases"/>
    <property type="match status" value="1"/>
</dbReference>
<feature type="signal peptide" evidence="2">
    <location>
        <begin position="1"/>
        <end position="19"/>
    </location>
</feature>
<accession>A0AAV0BQJ0</accession>
<dbReference type="GO" id="GO:0003746">
    <property type="term" value="F:translation elongation factor activity"/>
    <property type="evidence" value="ECO:0007669"/>
    <property type="project" value="TreeGrafter"/>
</dbReference>
<sequence length="109" mass="12440">QSHTIGSLFCGWKMKLALAPAILFKADIILLDKITNHLDILKVQWLIDYLKSLKTCTSIIVSHITGFLDNVCADIIHLNRLKIKRYPGNLQAFVQCVPEAKAYYELFCF</sequence>
<dbReference type="InterPro" id="IPR027417">
    <property type="entry name" value="P-loop_NTPase"/>
</dbReference>
<comment type="caution">
    <text evidence="3">The sequence shown here is derived from an EMBL/GenBank/DDBJ whole genome shotgun (WGS) entry which is preliminary data.</text>
</comment>
<dbReference type="AlphaFoldDB" id="A0AAV0BQJ0"/>
<dbReference type="PANTHER" id="PTHR19211:SF5">
    <property type="entry name" value="ELONGATION FACTOR 3A-RELATED"/>
    <property type="match status" value="1"/>
</dbReference>
<organism evidence="3 4">
    <name type="scientific">Phakopsora pachyrhizi</name>
    <name type="common">Asian soybean rust disease fungus</name>
    <dbReference type="NCBI Taxonomy" id="170000"/>
    <lineage>
        <taxon>Eukaryota</taxon>
        <taxon>Fungi</taxon>
        <taxon>Dikarya</taxon>
        <taxon>Basidiomycota</taxon>
        <taxon>Pucciniomycotina</taxon>
        <taxon>Pucciniomycetes</taxon>
        <taxon>Pucciniales</taxon>
        <taxon>Phakopsoraceae</taxon>
        <taxon>Phakopsora</taxon>
    </lineage>
</organism>
<feature type="chain" id="PRO_5043975984" evidence="2">
    <location>
        <begin position="20"/>
        <end position="109"/>
    </location>
</feature>
<protein>
    <submittedName>
        <fullName evidence="3">Uncharacterized protein</fullName>
    </submittedName>
</protein>
<dbReference type="EMBL" id="CALTRL010005998">
    <property type="protein sequence ID" value="CAH7688616.1"/>
    <property type="molecule type" value="Genomic_DNA"/>
</dbReference>
<reference evidence="3" key="1">
    <citation type="submission" date="2022-06" db="EMBL/GenBank/DDBJ databases">
        <authorList>
            <consortium name="SYNGENTA / RWTH Aachen University"/>
        </authorList>
    </citation>
    <scope>NUCLEOTIDE SEQUENCE</scope>
</reference>
<gene>
    <name evidence="3" type="ORF">PPACK8108_LOCUS23597</name>
</gene>
<feature type="non-terminal residue" evidence="3">
    <location>
        <position position="1"/>
    </location>
</feature>
<evidence type="ECO:0000313" key="4">
    <source>
        <dbReference type="Proteomes" id="UP001153365"/>
    </source>
</evidence>
<dbReference type="GO" id="GO:0016887">
    <property type="term" value="F:ATP hydrolysis activity"/>
    <property type="evidence" value="ECO:0007669"/>
    <property type="project" value="TreeGrafter"/>
</dbReference>
<keyword evidence="2" id="KW-0732">Signal</keyword>
<dbReference type="GO" id="GO:0005524">
    <property type="term" value="F:ATP binding"/>
    <property type="evidence" value="ECO:0007669"/>
    <property type="project" value="TreeGrafter"/>
</dbReference>
<proteinExistence type="predicted"/>
<dbReference type="PANTHER" id="PTHR19211">
    <property type="entry name" value="ATP-BINDING TRANSPORT PROTEIN-RELATED"/>
    <property type="match status" value="1"/>
</dbReference>